<sequence>MQASYLNSRAESHFSPTLECELDSMGGDGVVNLGYSRSPPLSPLSTIYNPKPVLANPYDNACKLDLPVPVTAESKIPGNRQGKPSSGCCSFIGRAVRGLWGTTLTEDTAENREMFVRTTLRELMVYIIFLMDICL</sequence>
<gene>
    <name evidence="1" type="ORF">SKAU_G00164770</name>
</gene>
<organism evidence="1 2">
    <name type="scientific">Synaphobranchus kaupii</name>
    <name type="common">Kaup's arrowtooth eel</name>
    <dbReference type="NCBI Taxonomy" id="118154"/>
    <lineage>
        <taxon>Eukaryota</taxon>
        <taxon>Metazoa</taxon>
        <taxon>Chordata</taxon>
        <taxon>Craniata</taxon>
        <taxon>Vertebrata</taxon>
        <taxon>Euteleostomi</taxon>
        <taxon>Actinopterygii</taxon>
        <taxon>Neopterygii</taxon>
        <taxon>Teleostei</taxon>
        <taxon>Anguilliformes</taxon>
        <taxon>Synaphobranchidae</taxon>
        <taxon>Synaphobranchus</taxon>
    </lineage>
</organism>
<proteinExistence type="predicted"/>
<dbReference type="Proteomes" id="UP001152622">
    <property type="component" value="Chromosome 5"/>
</dbReference>
<dbReference type="OrthoDB" id="8908166at2759"/>
<name>A0A9Q1FJQ1_SYNKA</name>
<evidence type="ECO:0000313" key="1">
    <source>
        <dbReference type="EMBL" id="KAJ8359952.1"/>
    </source>
</evidence>
<evidence type="ECO:0000313" key="2">
    <source>
        <dbReference type="Proteomes" id="UP001152622"/>
    </source>
</evidence>
<reference evidence="1" key="1">
    <citation type="journal article" date="2023" name="Science">
        <title>Genome structures resolve the early diversification of teleost fishes.</title>
        <authorList>
            <person name="Parey E."/>
            <person name="Louis A."/>
            <person name="Montfort J."/>
            <person name="Bouchez O."/>
            <person name="Roques C."/>
            <person name="Iampietro C."/>
            <person name="Lluch J."/>
            <person name="Castinel A."/>
            <person name="Donnadieu C."/>
            <person name="Desvignes T."/>
            <person name="Floi Bucao C."/>
            <person name="Jouanno E."/>
            <person name="Wen M."/>
            <person name="Mejri S."/>
            <person name="Dirks R."/>
            <person name="Jansen H."/>
            <person name="Henkel C."/>
            <person name="Chen W.J."/>
            <person name="Zahm M."/>
            <person name="Cabau C."/>
            <person name="Klopp C."/>
            <person name="Thompson A.W."/>
            <person name="Robinson-Rechavi M."/>
            <person name="Braasch I."/>
            <person name="Lecointre G."/>
            <person name="Bobe J."/>
            <person name="Postlethwait J.H."/>
            <person name="Berthelot C."/>
            <person name="Roest Crollius H."/>
            <person name="Guiguen Y."/>
        </authorList>
    </citation>
    <scope>NUCLEOTIDE SEQUENCE</scope>
    <source>
        <strain evidence="1">WJC10195</strain>
    </source>
</reference>
<accession>A0A9Q1FJQ1</accession>
<protein>
    <submittedName>
        <fullName evidence="1">Uncharacterized protein</fullName>
    </submittedName>
</protein>
<keyword evidence="2" id="KW-1185">Reference proteome</keyword>
<dbReference type="EMBL" id="JAINUF010000005">
    <property type="protein sequence ID" value="KAJ8359952.1"/>
    <property type="molecule type" value="Genomic_DNA"/>
</dbReference>
<dbReference type="AlphaFoldDB" id="A0A9Q1FJQ1"/>
<comment type="caution">
    <text evidence="1">The sequence shown here is derived from an EMBL/GenBank/DDBJ whole genome shotgun (WGS) entry which is preliminary data.</text>
</comment>